<organism evidence="1 2">
    <name type="scientific">Ectobacillus ponti</name>
    <dbReference type="NCBI Taxonomy" id="2961894"/>
    <lineage>
        <taxon>Bacteria</taxon>
        <taxon>Bacillati</taxon>
        <taxon>Bacillota</taxon>
        <taxon>Bacilli</taxon>
        <taxon>Bacillales</taxon>
        <taxon>Bacillaceae</taxon>
        <taxon>Ectobacillus</taxon>
    </lineage>
</organism>
<dbReference type="Proteomes" id="UP001156102">
    <property type="component" value="Unassembled WGS sequence"/>
</dbReference>
<proteinExistence type="predicted"/>
<dbReference type="RefSeq" id="WP_254759117.1">
    <property type="nucleotide sequence ID" value="NZ_JANCLT010000005.1"/>
</dbReference>
<dbReference type="AlphaFoldDB" id="A0AA42BR83"/>
<reference evidence="1" key="1">
    <citation type="submission" date="2022-07" db="EMBL/GenBank/DDBJ databases">
        <authorList>
            <person name="Li W.-J."/>
            <person name="Deng Q.-Q."/>
        </authorList>
    </citation>
    <scope>NUCLEOTIDE SEQUENCE</scope>
    <source>
        <strain evidence="1">SYSU M60031</strain>
    </source>
</reference>
<evidence type="ECO:0000313" key="2">
    <source>
        <dbReference type="Proteomes" id="UP001156102"/>
    </source>
</evidence>
<dbReference type="EMBL" id="JANCLT010000005">
    <property type="protein sequence ID" value="MCP8969204.1"/>
    <property type="molecule type" value="Genomic_DNA"/>
</dbReference>
<sequence length="104" mass="12009">MKYALTLVSLLLVGAMIVFAPYLRAVYQKQTTQPENSIVVTAPPLDPAEEALNFELEQRLEKKQKEDGYVMETYREYEIYRSADGSIEKEVPTSHLSYLRYEAK</sequence>
<evidence type="ECO:0000313" key="1">
    <source>
        <dbReference type="EMBL" id="MCP8969204.1"/>
    </source>
</evidence>
<gene>
    <name evidence="1" type="ORF">NK662_11690</name>
</gene>
<comment type="caution">
    <text evidence="1">The sequence shown here is derived from an EMBL/GenBank/DDBJ whole genome shotgun (WGS) entry which is preliminary data.</text>
</comment>
<keyword evidence="2" id="KW-1185">Reference proteome</keyword>
<name>A0AA42BR83_9BACI</name>
<accession>A0AA42BR83</accession>
<protein>
    <submittedName>
        <fullName evidence="1">Uncharacterized protein</fullName>
    </submittedName>
</protein>